<feature type="region of interest" description="Disordered" evidence="6">
    <location>
        <begin position="494"/>
        <end position="513"/>
    </location>
</feature>
<evidence type="ECO:0000256" key="5">
    <source>
        <dbReference type="ARBA" id="ARBA00023180"/>
    </source>
</evidence>
<dbReference type="Proteomes" id="UP001158576">
    <property type="component" value="Chromosome PAR"/>
</dbReference>
<reference evidence="8 9" key="1">
    <citation type="submission" date="2021-04" db="EMBL/GenBank/DDBJ databases">
        <authorList>
            <person name="Bliznina A."/>
        </authorList>
    </citation>
    <scope>NUCLEOTIDE SEQUENCE [LARGE SCALE GENOMIC DNA]</scope>
</reference>
<dbReference type="PANTHER" id="PTHR24039:SF28">
    <property type="entry name" value="EGF-LIKE DOMAIN-CONTAINING PROTEIN"/>
    <property type="match status" value="1"/>
</dbReference>
<keyword evidence="3" id="KW-0677">Repeat</keyword>
<evidence type="ECO:0000313" key="8">
    <source>
        <dbReference type="EMBL" id="CAG5080475.1"/>
    </source>
</evidence>
<evidence type="ECO:0000256" key="7">
    <source>
        <dbReference type="SAM" id="SignalP"/>
    </source>
</evidence>
<dbReference type="PANTHER" id="PTHR24039">
    <property type="entry name" value="FIBRILLIN-RELATED"/>
    <property type="match status" value="1"/>
</dbReference>
<evidence type="ECO:0000256" key="2">
    <source>
        <dbReference type="ARBA" id="ARBA00022729"/>
    </source>
</evidence>
<proteinExistence type="predicted"/>
<organism evidence="8 9">
    <name type="scientific">Oikopleura dioica</name>
    <name type="common">Tunicate</name>
    <dbReference type="NCBI Taxonomy" id="34765"/>
    <lineage>
        <taxon>Eukaryota</taxon>
        <taxon>Metazoa</taxon>
        <taxon>Chordata</taxon>
        <taxon>Tunicata</taxon>
        <taxon>Appendicularia</taxon>
        <taxon>Copelata</taxon>
        <taxon>Oikopleuridae</taxon>
        <taxon>Oikopleura</taxon>
    </lineage>
</organism>
<dbReference type="EMBL" id="OU015568">
    <property type="protein sequence ID" value="CAG5080475.1"/>
    <property type="molecule type" value="Genomic_DNA"/>
</dbReference>
<protein>
    <submittedName>
        <fullName evidence="8">Oidioi.mRNA.OKI2018_I69.PAR.g9606.t1.cds</fullName>
    </submittedName>
</protein>
<evidence type="ECO:0000256" key="1">
    <source>
        <dbReference type="ARBA" id="ARBA00022536"/>
    </source>
</evidence>
<keyword evidence="4" id="KW-0106">Calcium</keyword>
<evidence type="ECO:0000256" key="4">
    <source>
        <dbReference type="ARBA" id="ARBA00022837"/>
    </source>
</evidence>
<evidence type="ECO:0000256" key="3">
    <source>
        <dbReference type="ARBA" id="ARBA00022737"/>
    </source>
</evidence>
<evidence type="ECO:0000256" key="6">
    <source>
        <dbReference type="SAM" id="MobiDB-lite"/>
    </source>
</evidence>
<dbReference type="InterPro" id="IPR016186">
    <property type="entry name" value="C-type_lectin-like/link_sf"/>
</dbReference>
<accession>A0ABN7RMC7</accession>
<dbReference type="SUPFAM" id="SSF56436">
    <property type="entry name" value="C-type lectin-like"/>
    <property type="match status" value="1"/>
</dbReference>
<dbReference type="InterPro" id="IPR016187">
    <property type="entry name" value="CTDL_fold"/>
</dbReference>
<dbReference type="Gene3D" id="3.10.100.10">
    <property type="entry name" value="Mannose-Binding Protein A, subunit A"/>
    <property type="match status" value="1"/>
</dbReference>
<feature type="chain" id="PRO_5046693668" evidence="7">
    <location>
        <begin position="22"/>
        <end position="2099"/>
    </location>
</feature>
<sequence length="2099" mass="229872">MREKIKIISSILLLLPHSIKCNENFCKLQAAATFDSALTYCTDTLGGVLWTPAQETDFDWVEVSGQEIHTDVYLKGSDLQVKSTASLNTFGATHPLVTSTWALDTKFAQCQSLGTGASEKSIVVSKTTCALSSSSSYGYVCQSATCYTDGSGCCDTSVTTTPTDEPAFHCELSLQADSINCTDEVIGEETFTVCPIKKNYADAQSHCNQFGLRLFMPRTADDIAFMGSISSEYYLGVRANGDGSGYVYDSAVDPNGAVTADFESGAKCSTTAIDDWFTMTPNSCIVIREDGGCSENVDCSEEHHFICADDDNTRTTCAVNNLGTVSTDGPINDVIASKPAPDFSAVTQYKVAGTNTTFARNIFARYTAPQRMEKRECNGDLKPTPGSNMKFFRSVSLQFKKKPGIADFAAAPEFLLTRSLCVNKLSKAFNPKEKGDTCVIGGETVWLKENSAQRLLPTFATGELVWPQGAGEYFMPLWGFNTMDAYKNEQKRGYRPSDCDAGSTTQELKNPPGHVEPLLFRAMEMSLGKHPVHRDFGAGSYEFPMDRNIFTDVWDLPAAGVDRTTATAGCEHGDIFEPLTESDFNYLEQFEEPIWIRQSTGATYDSSNAVFISRCMDSHPPISTDFYFYVDGSQNPSCQYSTTGSESYKYLCSPNLGWGKNSKSFTYTTGHCTHGHTSVKMDQIGNQGAWDNLAWQYSAHIIEIDNNPPTFNAPCNWNIKGGCGPSYFDLQPTDGDGDGIGCRFSTLEEAGGYAREAFVFEADDNRVNRFTFDYTKGPCVLKYDPDLDVEDDMTKPRGKKQKPIAIQVEDFPAGLDYTQLMNWWQTPGVPTQIKSSMPVLLVAEIGEGAPDDSLLAEPNFDGLCAPSTASMGLNEAYLHCKNNGGSLFLPRTTEEIDFAKKFTDEIWISAIAKGPTTIQGYESPEDVSPDLNCIDIGNGIPAESDNPEKVYVSFQGDGTNFVCKPDQHESLNKKFICDHPLLDCPSLLPSPCVISTYAATYDVAAADCQNADMELAGPSTLDELMIFESFGEDLWVRQKVYGDGTSPTFFDPYATDPITDFAVLDGHCDSSVNGPATVPTTDINNQRCVSISYENSPPSGQADSCNYDNDCSSVMKKFICSKPTFTGDLKCLPGSASTVADCDAALASTSSIDLIKTSIEAGKTLFEVTSKEDKEFLDAYDGTGKKVLLNNRGTSKGEIVSSNGNILKTKGKFPLNPCASVSNSKTEGHVLYDFDSKVCEIIPYGSAVSGTFYYMVKPNEGCSALGAKCLGGAEWIFPSPESGSIVEVELNTDQDAVKVPPVKIPWRGVTTYDGRQYARLSGATFSPIPSGMTCTDEDNGVFICEWTPTQEQLTSEHSLCGQCESVFPGQYSETQCTTIRFIGEIDEPDDICEYERVNLYKDIIWTGNGPHVDPAGTYTPPVLASDWFRYNASQDLLMNPSTNIDVELQVTGDYDVSDVENMFDGDDSTWFSFEEPCAEDYRPYELTFRFIDGTVEDGNWVEDFGRVIFEKIVIKFNYEIVYLPNFDSEHPMNQHVDFKGFSHNSVKAYYNSIDSWTNVYEDVLISELLPTDDFFTFEFRPKDSAIVTNQIKLVFGNTAIKISEISLHWKECAMIPFLAGNYKVGSEILPGIDKEICALDAKPTSLSNFGYERVLSGEIILPGPYDFATDDHPYKQFNWAAIKKLSGQILSIADAQAACSIDGKQLIYPWIESQNQWWSDRINEVIDTGSVSGIYAIVGLETIYKTTTNGIFFPPGLLKPLKPGNANNGFVNFWGSKSNTAAQAAFQELSNGNAFYIDPATGDWALMDLQNDAASYSNWDTVMCVYISDVITTCKNLDDCVATTPGNSECKCKDGSDAVDPDNDASTYDLEVCPDYDACSDIGNCGSICENEYKYPYFRCGCPEAYDGVRYRLAYDGVTCIDINECTEETHKCDSTALCVNKAPSFLGMPSYSCVCPGNTPATYNSAADSYSCFTCPCGVACPKAQCFDIEDCGIDLSSVLPAVDAGCSGFKCEDVPGLMCPVGGIVGCSNTDDAVECTVLSECVFDCSFLGTGWDCIEEVCLKSSDCSFACPPEVYLVQLKRTADEQFLHDERTCENI</sequence>
<keyword evidence="9" id="KW-1185">Reference proteome</keyword>
<dbReference type="Gene3D" id="2.10.25.10">
    <property type="entry name" value="Laminin"/>
    <property type="match status" value="1"/>
</dbReference>
<keyword evidence="5" id="KW-0325">Glycoprotein</keyword>
<gene>
    <name evidence="8" type="ORF">OKIOD_LOCUS1164</name>
</gene>
<name>A0ABN7RMC7_OIKDI</name>
<keyword evidence="2 7" id="KW-0732">Signal</keyword>
<feature type="signal peptide" evidence="7">
    <location>
        <begin position="1"/>
        <end position="21"/>
    </location>
</feature>
<dbReference type="CDD" id="cd00037">
    <property type="entry name" value="CLECT"/>
    <property type="match status" value="1"/>
</dbReference>
<keyword evidence="1" id="KW-0245">EGF-like domain</keyword>
<evidence type="ECO:0000313" key="9">
    <source>
        <dbReference type="Proteomes" id="UP001158576"/>
    </source>
</evidence>